<keyword evidence="2" id="KW-1133">Transmembrane helix</keyword>
<feature type="compositionally biased region" description="Basic and acidic residues" evidence="1">
    <location>
        <begin position="83"/>
        <end position="93"/>
    </location>
</feature>
<dbReference type="EMBL" id="JF508490">
    <property type="protein sequence ID" value="AEE92740.1"/>
    <property type="molecule type" value="Genomic_DNA"/>
</dbReference>
<evidence type="ECO:0000313" key="5">
    <source>
        <dbReference type="EMBL" id="AIY33767.1"/>
    </source>
</evidence>
<protein>
    <submittedName>
        <fullName evidence="3">Movement protein</fullName>
    </submittedName>
</protein>
<feature type="region of interest" description="Disordered" evidence="1">
    <location>
        <begin position="64"/>
        <end position="99"/>
    </location>
</feature>
<dbReference type="EMBL" id="KM230033">
    <property type="protein sequence ID" value="AIY33767.1"/>
    <property type="molecule type" value="Genomic_DNA"/>
</dbReference>
<reference evidence="3 6" key="1">
    <citation type="submission" date="2011-03" db="EMBL/GenBank/DDBJ databases">
        <title>Eragrostis minor streak virus: An Asian streak virus in Africa.</title>
        <authorList>
            <person name="Varsani A."/>
            <person name="Linderme D."/>
            <person name="Lefeuvre P."/>
            <person name="Martin D.P."/>
        </authorList>
    </citation>
    <scope>NUCLEOTIDE SEQUENCE [LARGE SCALE GENOMIC DNA]</scope>
</reference>
<organism evidence="3 6">
    <name type="scientific">Eragrostis minor streak virus</name>
    <dbReference type="NCBI Taxonomy" id="1030595"/>
    <lineage>
        <taxon>Viruses</taxon>
        <taxon>Monodnaviria</taxon>
        <taxon>Shotokuvirae</taxon>
        <taxon>Cressdnaviricota</taxon>
        <taxon>Repensiviricetes</taxon>
        <taxon>Geplafuvirales</taxon>
        <taxon>Geminiviridae</taxon>
        <taxon>Mastrevirus</taxon>
        <taxon>Mastrevirus eragrostisminoris</taxon>
    </lineage>
</organism>
<evidence type="ECO:0000313" key="3">
    <source>
        <dbReference type="EMBL" id="AEE92740.1"/>
    </source>
</evidence>
<name>F6M061_9GEMI</name>
<dbReference type="Proteomes" id="UP000207624">
    <property type="component" value="Segment"/>
</dbReference>
<evidence type="ECO:0000313" key="6">
    <source>
        <dbReference type="Proteomes" id="UP000207624"/>
    </source>
</evidence>
<evidence type="ECO:0000313" key="4">
    <source>
        <dbReference type="EMBL" id="AIY33764.1"/>
    </source>
</evidence>
<dbReference type="EMBL" id="KM230032">
    <property type="protein sequence ID" value="AIY33764.1"/>
    <property type="molecule type" value="Genomic_DNA"/>
</dbReference>
<evidence type="ECO:0000256" key="1">
    <source>
        <dbReference type="SAM" id="MobiDB-lite"/>
    </source>
</evidence>
<dbReference type="GeneID" id="10618423"/>
<evidence type="ECO:0000256" key="2">
    <source>
        <dbReference type="SAM" id="Phobius"/>
    </source>
</evidence>
<dbReference type="RefSeq" id="YP_004465362.1">
    <property type="nucleotide sequence ID" value="NC_015553.1"/>
</dbReference>
<dbReference type="KEGG" id="vg:10618423"/>
<keyword evidence="6" id="KW-1185">Reference proteome</keyword>
<keyword evidence="2" id="KW-0812">Transmembrane</keyword>
<keyword evidence="2" id="KW-0472">Membrane</keyword>
<proteinExistence type="predicted"/>
<feature type="transmembrane region" description="Helical" evidence="2">
    <location>
        <begin position="24"/>
        <end position="49"/>
    </location>
</feature>
<reference evidence="4" key="2">
    <citation type="submission" date="2014-07" db="EMBL/GenBank/DDBJ databases">
        <title>Molecular diversity of African moncot-infecting mastrevirus.</title>
        <authorList>
            <person name="Kraberger S."/>
            <person name="Pande D."/>
            <person name="Shepherd D.N."/>
            <person name="Martin D.P."/>
            <person name="Varsani A."/>
        </authorList>
    </citation>
    <scope>NUCLEOTIDE SEQUENCE</scope>
    <source>
        <strain evidence="5">G448</strain>
        <strain evidence="4">G449</strain>
    </source>
</reference>
<accession>F6M061</accession>
<sequence>MSSLSGPIPISPCPSRSSSSFDGALHALLIAFVGLLLLIGSCWAAFSLFGRELLAIRARQPVRTLSQEEAQLPRPAPSAPLEPVRRDGLRAQAERSPAF</sequence>